<dbReference type="EMBL" id="LR215024">
    <property type="protein sequence ID" value="VEU70651.1"/>
    <property type="molecule type" value="Genomic_DNA"/>
</dbReference>
<gene>
    <name evidence="1" type="ORF">NCTC10194_00524</name>
</gene>
<dbReference type="Proteomes" id="UP000290815">
    <property type="component" value="Chromosome"/>
</dbReference>
<accession>A0A449AVN2</accession>
<evidence type="ECO:0000313" key="1">
    <source>
        <dbReference type="EMBL" id="VEU70651.1"/>
    </source>
</evidence>
<proteinExistence type="predicted"/>
<dbReference type="KEGG" id="mgly:NCTC10194_00524"/>
<keyword evidence="2" id="KW-1185">Reference proteome</keyword>
<dbReference type="AlphaFoldDB" id="A0A449AVN2"/>
<reference evidence="1 2" key="1">
    <citation type="submission" date="2019-01" db="EMBL/GenBank/DDBJ databases">
        <authorList>
            <consortium name="Pathogen Informatics"/>
        </authorList>
    </citation>
    <scope>NUCLEOTIDE SEQUENCE [LARGE SCALE GENOMIC DNA]</scope>
    <source>
        <strain evidence="1 2">NCTC10194</strain>
    </source>
</reference>
<protein>
    <submittedName>
        <fullName evidence="1">Uncharacterized protein</fullName>
    </submittedName>
</protein>
<sequence length="181" mass="22244">MNFDKEWDFKAWDLIKKWSNEYKIYQLAKKISTKNNKFDWLNLNNLDFTGCRDYEIDLVVEDYFERFSEKVEYDKANSLNDLLEQMEKQIPYIAYDNANIYDEDLEFQSFEKIKYLIDNHIEYFETFEPEKTSTHNVLRAAERYIIEDFLYEFHNEFKKEFTKELEKELSVEEEKDLGIEM</sequence>
<evidence type="ECO:0000313" key="2">
    <source>
        <dbReference type="Proteomes" id="UP000290815"/>
    </source>
</evidence>
<dbReference type="RefSeq" id="WP_129622167.1">
    <property type="nucleotide sequence ID" value="NZ_LR215024.1"/>
</dbReference>
<organism evidence="1 2">
    <name type="scientific">Mycoplasmopsis glycophila</name>
    <dbReference type="NCBI Taxonomy" id="171285"/>
    <lineage>
        <taxon>Bacteria</taxon>
        <taxon>Bacillati</taxon>
        <taxon>Mycoplasmatota</taxon>
        <taxon>Mycoplasmoidales</taxon>
        <taxon>Metamycoplasmataceae</taxon>
        <taxon>Mycoplasmopsis</taxon>
    </lineage>
</organism>
<name>A0A449AVN2_9BACT</name>